<dbReference type="PANTHER" id="PTHR42718:SF9">
    <property type="entry name" value="MAJOR FACILITATOR SUPERFAMILY MULTIDRUG TRANSPORTER MFSC"/>
    <property type="match status" value="1"/>
</dbReference>
<evidence type="ECO:0000313" key="10">
    <source>
        <dbReference type="EMBL" id="GGE30365.1"/>
    </source>
</evidence>
<feature type="transmembrane region" description="Helical" evidence="8">
    <location>
        <begin position="12"/>
        <end position="34"/>
    </location>
</feature>
<feature type="transmembrane region" description="Helical" evidence="8">
    <location>
        <begin position="406"/>
        <end position="424"/>
    </location>
</feature>
<keyword evidence="3" id="KW-0813">Transport</keyword>
<feature type="transmembrane region" description="Helical" evidence="8">
    <location>
        <begin position="334"/>
        <end position="355"/>
    </location>
</feature>
<dbReference type="GO" id="GO:0022857">
    <property type="term" value="F:transmembrane transporter activity"/>
    <property type="evidence" value="ECO:0007669"/>
    <property type="project" value="InterPro"/>
</dbReference>
<evidence type="ECO:0000313" key="11">
    <source>
        <dbReference type="Proteomes" id="UP000628775"/>
    </source>
</evidence>
<dbReference type="Gene3D" id="1.20.1250.20">
    <property type="entry name" value="MFS general substrate transporter like domains"/>
    <property type="match status" value="1"/>
</dbReference>
<evidence type="ECO:0000256" key="3">
    <source>
        <dbReference type="ARBA" id="ARBA00022448"/>
    </source>
</evidence>
<feature type="transmembrane region" description="Helical" evidence="8">
    <location>
        <begin position="201"/>
        <end position="221"/>
    </location>
</feature>
<feature type="transmembrane region" description="Helical" evidence="8">
    <location>
        <begin position="233"/>
        <end position="254"/>
    </location>
</feature>
<evidence type="ECO:0000256" key="2">
    <source>
        <dbReference type="ARBA" id="ARBA00008537"/>
    </source>
</evidence>
<keyword evidence="6 8" id="KW-1133">Transmembrane helix</keyword>
<dbReference type="Pfam" id="PF07690">
    <property type="entry name" value="MFS_1"/>
    <property type="match status" value="1"/>
</dbReference>
<dbReference type="Gene3D" id="1.20.1720.10">
    <property type="entry name" value="Multidrug resistance protein D"/>
    <property type="match status" value="1"/>
</dbReference>
<evidence type="ECO:0000256" key="8">
    <source>
        <dbReference type="SAM" id="Phobius"/>
    </source>
</evidence>
<reference evidence="10" key="1">
    <citation type="journal article" date="2014" name="Int. J. Syst. Evol. Microbiol.">
        <title>Complete genome sequence of Corynebacterium casei LMG S-19264T (=DSM 44701T), isolated from a smear-ripened cheese.</title>
        <authorList>
            <consortium name="US DOE Joint Genome Institute (JGI-PGF)"/>
            <person name="Walter F."/>
            <person name="Albersmeier A."/>
            <person name="Kalinowski J."/>
            <person name="Ruckert C."/>
        </authorList>
    </citation>
    <scope>NUCLEOTIDE SEQUENCE</scope>
    <source>
        <strain evidence="10">CGMCC 1.15371</strain>
    </source>
</reference>
<name>A0A8J2YFT6_9BACL</name>
<dbReference type="SUPFAM" id="SSF103473">
    <property type="entry name" value="MFS general substrate transporter"/>
    <property type="match status" value="1"/>
</dbReference>
<gene>
    <name evidence="10" type="primary">yhcA</name>
    <name evidence="10" type="ORF">GCM10011391_06220</name>
</gene>
<comment type="similarity">
    <text evidence="2">Belongs to the major facilitator superfamily. EmrB family.</text>
</comment>
<feature type="transmembrane region" description="Helical" evidence="8">
    <location>
        <begin position="112"/>
        <end position="132"/>
    </location>
</feature>
<evidence type="ECO:0000256" key="6">
    <source>
        <dbReference type="ARBA" id="ARBA00022989"/>
    </source>
</evidence>
<comment type="caution">
    <text evidence="10">The sequence shown here is derived from an EMBL/GenBank/DDBJ whole genome shotgun (WGS) entry which is preliminary data.</text>
</comment>
<proteinExistence type="inferred from homology"/>
<protein>
    <submittedName>
        <fullName evidence="10">Putative MFS-type transporter YhcA</fullName>
    </submittedName>
</protein>
<feature type="transmembrane region" description="Helical" evidence="8">
    <location>
        <begin position="54"/>
        <end position="75"/>
    </location>
</feature>
<sequence length="510" mass="55827">MSTENSTTKNIKVVPIFGIMIAGALIAFLNQTLINIALPQIMNHFKISATTADWLTTIFMLVNGIVIPITAFLMNRFTTRQLYLTAMGLFTIGTVICALAPSFSIILVGRVIQAAGAGVLFPLITNVIFTIFPTNRRGFAMGIFGVAMNFAPAIGPTLSGWIVQSYSWRVLFYIILPIAILDLIIAFFLVKNVTETKRPKLDVLGVVLSTIGFGGLLYGFATVGDKGWGSDEVIGSLVIGGVSVILFVIWQLITDEPILEFRIFRYPIFTLTTAINVVITMAMFSGMILMPIYMQNIRGFSPIMSGLLLLPGGVVMGIMSPITGRLFDKFGAKWLAVIGLFITIVTTFALTRLVVNTSFTYVVIVYTVRMFGMSLIMMPIFTAGLNELALSLNKYGTAMVNTLRNVSGAVGMAFFVSIMSNQGLKHVKDIVLKQHILPSDKAHMALAQQQGSVMGVNDAFMVATALSIIAFILAFFIKPSEPKEDTITNRVRKPHRLRLAFFPKKPQGSR</sequence>
<dbReference type="PANTHER" id="PTHR42718">
    <property type="entry name" value="MAJOR FACILITATOR SUPERFAMILY MULTIDRUG TRANSPORTER MFSC"/>
    <property type="match status" value="1"/>
</dbReference>
<evidence type="ECO:0000256" key="7">
    <source>
        <dbReference type="ARBA" id="ARBA00023136"/>
    </source>
</evidence>
<feature type="domain" description="Major facilitator superfamily (MFS) profile" evidence="9">
    <location>
        <begin position="16"/>
        <end position="482"/>
    </location>
</feature>
<dbReference type="InterPro" id="IPR011701">
    <property type="entry name" value="MFS"/>
</dbReference>
<dbReference type="CDD" id="cd17503">
    <property type="entry name" value="MFS_LmrB_MDR_like"/>
    <property type="match status" value="1"/>
</dbReference>
<evidence type="ECO:0000256" key="1">
    <source>
        <dbReference type="ARBA" id="ARBA00004651"/>
    </source>
</evidence>
<comment type="subcellular location">
    <subcellularLocation>
        <location evidence="1">Cell membrane</location>
        <topology evidence="1">Multi-pass membrane protein</topology>
    </subcellularLocation>
</comment>
<dbReference type="InterPro" id="IPR004638">
    <property type="entry name" value="EmrB-like"/>
</dbReference>
<evidence type="ECO:0000256" key="4">
    <source>
        <dbReference type="ARBA" id="ARBA00022475"/>
    </source>
</evidence>
<organism evidence="10 11">
    <name type="scientific">Pullulanibacillus camelliae</name>
    <dbReference type="NCBI Taxonomy" id="1707096"/>
    <lineage>
        <taxon>Bacteria</taxon>
        <taxon>Bacillati</taxon>
        <taxon>Bacillota</taxon>
        <taxon>Bacilli</taxon>
        <taxon>Bacillales</taxon>
        <taxon>Sporolactobacillaceae</taxon>
        <taxon>Pullulanibacillus</taxon>
    </lineage>
</organism>
<dbReference type="AlphaFoldDB" id="A0A8J2YFT6"/>
<dbReference type="PROSITE" id="PS50850">
    <property type="entry name" value="MFS"/>
    <property type="match status" value="1"/>
</dbReference>
<accession>A0A8J2YFT6</accession>
<evidence type="ECO:0000256" key="5">
    <source>
        <dbReference type="ARBA" id="ARBA00022692"/>
    </source>
</evidence>
<keyword evidence="7 8" id="KW-0472">Membrane</keyword>
<dbReference type="RefSeq" id="WP_188689019.1">
    <property type="nucleotide sequence ID" value="NZ_BMIR01000002.1"/>
</dbReference>
<reference evidence="10" key="2">
    <citation type="submission" date="2020-09" db="EMBL/GenBank/DDBJ databases">
        <authorList>
            <person name="Sun Q."/>
            <person name="Zhou Y."/>
        </authorList>
    </citation>
    <scope>NUCLEOTIDE SEQUENCE</scope>
    <source>
        <strain evidence="10">CGMCC 1.15371</strain>
    </source>
</reference>
<dbReference type="NCBIfam" id="TIGR00711">
    <property type="entry name" value="efflux_EmrB"/>
    <property type="match status" value="1"/>
</dbReference>
<dbReference type="EMBL" id="BMIR01000002">
    <property type="protein sequence ID" value="GGE30365.1"/>
    <property type="molecule type" value="Genomic_DNA"/>
</dbReference>
<feature type="transmembrane region" description="Helical" evidence="8">
    <location>
        <begin position="361"/>
        <end position="385"/>
    </location>
</feature>
<feature type="transmembrane region" description="Helical" evidence="8">
    <location>
        <begin position="170"/>
        <end position="189"/>
    </location>
</feature>
<feature type="transmembrane region" description="Helical" evidence="8">
    <location>
        <begin position="82"/>
        <end position="106"/>
    </location>
</feature>
<keyword evidence="5 8" id="KW-0812">Transmembrane</keyword>
<feature type="transmembrane region" description="Helical" evidence="8">
    <location>
        <begin position="300"/>
        <end position="322"/>
    </location>
</feature>
<dbReference type="InterPro" id="IPR020846">
    <property type="entry name" value="MFS_dom"/>
</dbReference>
<evidence type="ECO:0000259" key="9">
    <source>
        <dbReference type="PROSITE" id="PS50850"/>
    </source>
</evidence>
<feature type="transmembrane region" description="Helical" evidence="8">
    <location>
        <begin position="139"/>
        <end position="164"/>
    </location>
</feature>
<dbReference type="InterPro" id="IPR036259">
    <property type="entry name" value="MFS_trans_sf"/>
</dbReference>
<dbReference type="PRINTS" id="PR01036">
    <property type="entry name" value="TCRTETB"/>
</dbReference>
<dbReference type="GO" id="GO:0005886">
    <property type="term" value="C:plasma membrane"/>
    <property type="evidence" value="ECO:0007669"/>
    <property type="project" value="UniProtKB-SubCell"/>
</dbReference>
<feature type="transmembrane region" description="Helical" evidence="8">
    <location>
        <begin position="459"/>
        <end position="477"/>
    </location>
</feature>
<keyword evidence="4" id="KW-1003">Cell membrane</keyword>
<dbReference type="Proteomes" id="UP000628775">
    <property type="component" value="Unassembled WGS sequence"/>
</dbReference>
<keyword evidence="11" id="KW-1185">Reference proteome</keyword>
<feature type="transmembrane region" description="Helical" evidence="8">
    <location>
        <begin position="266"/>
        <end position="294"/>
    </location>
</feature>